<proteinExistence type="predicted"/>
<dbReference type="EMBL" id="CAXJIO010000012">
    <property type="protein sequence ID" value="CAL2103348.1"/>
    <property type="molecule type" value="Genomic_DNA"/>
</dbReference>
<evidence type="ECO:0000313" key="2">
    <source>
        <dbReference type="EMBL" id="CAL2103348.1"/>
    </source>
</evidence>
<protein>
    <recommendedName>
        <fullName evidence="4">Lipocalin-like domain-containing protein</fullName>
    </recommendedName>
</protein>
<dbReference type="Proteomes" id="UP001497527">
    <property type="component" value="Unassembled WGS sequence"/>
</dbReference>
<evidence type="ECO:0008006" key="4">
    <source>
        <dbReference type="Google" id="ProtNLM"/>
    </source>
</evidence>
<evidence type="ECO:0000256" key="1">
    <source>
        <dbReference type="SAM" id="SignalP"/>
    </source>
</evidence>
<name>A0ABM9PCL5_9FLAO</name>
<keyword evidence="1" id="KW-0732">Signal</keyword>
<feature type="chain" id="PRO_5046222034" description="Lipocalin-like domain-containing protein" evidence="1">
    <location>
        <begin position="19"/>
        <end position="132"/>
    </location>
</feature>
<keyword evidence="3" id="KW-1185">Reference proteome</keyword>
<accession>A0ABM9PCL5</accession>
<comment type="caution">
    <text evidence="2">The sequence shown here is derived from an EMBL/GenBank/DDBJ whole genome shotgun (WGS) entry which is preliminary data.</text>
</comment>
<sequence>MKIRILSLLLISSTILFLSCSNNDEFAEAKNISGTWNLKKIYGGFAANSNFNAGDVVWTFNTKKNTVFIENNINTAIEPTTGTYKYTIQQNGDKKALYINNIRKGDIIILSNTKLKLDFEAQADGFFTELER</sequence>
<gene>
    <name evidence="2" type="ORF">T190423A01A_30462</name>
</gene>
<dbReference type="RefSeq" id="WP_348717528.1">
    <property type="nucleotide sequence ID" value="NZ_CAXJIO010000012.1"/>
</dbReference>
<reference evidence="2 3" key="1">
    <citation type="submission" date="2024-05" db="EMBL/GenBank/DDBJ databases">
        <authorList>
            <person name="Duchaud E."/>
        </authorList>
    </citation>
    <scope>NUCLEOTIDE SEQUENCE [LARGE SCALE GENOMIC DNA]</scope>
    <source>
        <strain evidence="2">Ena-SAMPLE-TAB-13-05-2024-13:56:06:370-140308</strain>
    </source>
</reference>
<dbReference type="PROSITE" id="PS51257">
    <property type="entry name" value="PROKAR_LIPOPROTEIN"/>
    <property type="match status" value="1"/>
</dbReference>
<organism evidence="2 3">
    <name type="scientific">Tenacibaculum polynesiense</name>
    <dbReference type="NCBI Taxonomy" id="3137857"/>
    <lineage>
        <taxon>Bacteria</taxon>
        <taxon>Pseudomonadati</taxon>
        <taxon>Bacteroidota</taxon>
        <taxon>Flavobacteriia</taxon>
        <taxon>Flavobacteriales</taxon>
        <taxon>Flavobacteriaceae</taxon>
        <taxon>Tenacibaculum</taxon>
    </lineage>
</organism>
<evidence type="ECO:0000313" key="3">
    <source>
        <dbReference type="Proteomes" id="UP001497527"/>
    </source>
</evidence>
<feature type="signal peptide" evidence="1">
    <location>
        <begin position="1"/>
        <end position="18"/>
    </location>
</feature>